<protein>
    <submittedName>
        <fullName evidence="1">Uncharacterized protein</fullName>
    </submittedName>
</protein>
<evidence type="ECO:0000313" key="1">
    <source>
        <dbReference type="EMBL" id="KHD74866.1"/>
    </source>
</evidence>
<gene>
    <name evidence="1" type="ORF">MB27_26450</name>
</gene>
<keyword evidence="2" id="KW-1185">Reference proteome</keyword>
<evidence type="ECO:0000313" key="2">
    <source>
        <dbReference type="Proteomes" id="UP000054537"/>
    </source>
</evidence>
<accession>A0A0A6UHG2</accession>
<dbReference type="EMBL" id="JRTT01000035">
    <property type="protein sequence ID" value="KHD74866.1"/>
    <property type="molecule type" value="Genomic_DNA"/>
</dbReference>
<name>A0A0A6UHG2_ACTUT</name>
<dbReference type="AlphaFoldDB" id="A0A0A6UHG2"/>
<reference evidence="1 2" key="1">
    <citation type="submission" date="2014-10" db="EMBL/GenBank/DDBJ databases">
        <title>Draft genome sequence of Actinoplanes utahensis NRRL 12052.</title>
        <authorList>
            <person name="Velasco-Bucheli B."/>
            <person name="del Cerro C."/>
            <person name="Hormigo D."/>
            <person name="Garcia J.L."/>
            <person name="Acebal C."/>
            <person name="Arroyo M."/>
            <person name="de la Mata I."/>
        </authorList>
    </citation>
    <scope>NUCLEOTIDE SEQUENCE [LARGE SCALE GENOMIC DNA]</scope>
    <source>
        <strain evidence="1 2">NRRL 12052</strain>
    </source>
</reference>
<proteinExistence type="predicted"/>
<dbReference type="Proteomes" id="UP000054537">
    <property type="component" value="Unassembled WGS sequence"/>
</dbReference>
<organism evidence="1 2">
    <name type="scientific">Actinoplanes utahensis</name>
    <dbReference type="NCBI Taxonomy" id="1869"/>
    <lineage>
        <taxon>Bacteria</taxon>
        <taxon>Bacillati</taxon>
        <taxon>Actinomycetota</taxon>
        <taxon>Actinomycetes</taxon>
        <taxon>Micromonosporales</taxon>
        <taxon>Micromonosporaceae</taxon>
        <taxon>Actinoplanes</taxon>
    </lineage>
</organism>
<comment type="caution">
    <text evidence="1">The sequence shown here is derived from an EMBL/GenBank/DDBJ whole genome shotgun (WGS) entry which is preliminary data.</text>
</comment>
<sequence>MDGVEPYRGDDGVDYYTGEQLAGRPVVAEAVARLPYQEPYLVELPLYLSVSTADGRKWTFAVDESVRCLFDLSYGGSDIVEEHLSAQPWITAVERVDRDVFECTVSEDLTADVVLARCIDICGEVYRRLDP</sequence>